<keyword evidence="4" id="KW-0547">Nucleotide-binding</keyword>
<evidence type="ECO:0000313" key="10">
    <source>
        <dbReference type="Proteomes" id="UP001642484"/>
    </source>
</evidence>
<keyword evidence="3" id="KW-0677">Repeat</keyword>
<evidence type="ECO:0000256" key="6">
    <source>
        <dbReference type="SAM" id="Phobius"/>
    </source>
</evidence>
<evidence type="ECO:0000256" key="2">
    <source>
        <dbReference type="ARBA" id="ARBA00022614"/>
    </source>
</evidence>
<dbReference type="EMBL" id="CAXAMN010004780">
    <property type="protein sequence ID" value="CAK9010972.1"/>
    <property type="molecule type" value="Genomic_DNA"/>
</dbReference>
<evidence type="ECO:0000256" key="5">
    <source>
        <dbReference type="ARBA" id="ARBA00022840"/>
    </source>
</evidence>
<evidence type="ECO:0000256" key="4">
    <source>
        <dbReference type="ARBA" id="ARBA00022741"/>
    </source>
</evidence>
<dbReference type="Proteomes" id="UP001642484">
    <property type="component" value="Unassembled WGS sequence"/>
</dbReference>
<keyword evidence="7" id="KW-0732">Signal</keyword>
<feature type="transmembrane region" description="Helical" evidence="6">
    <location>
        <begin position="673"/>
        <end position="692"/>
    </location>
</feature>
<reference evidence="9 10" key="1">
    <citation type="submission" date="2024-02" db="EMBL/GenBank/DDBJ databases">
        <authorList>
            <person name="Chen Y."/>
            <person name="Shah S."/>
            <person name="Dougan E. K."/>
            <person name="Thang M."/>
            <person name="Chan C."/>
        </authorList>
    </citation>
    <scope>NUCLEOTIDE SEQUENCE [LARGE SCALE GENOMIC DNA]</scope>
</reference>
<dbReference type="Pfam" id="PF00560">
    <property type="entry name" value="LRR_1"/>
    <property type="match status" value="3"/>
</dbReference>
<dbReference type="SUPFAM" id="SSF52058">
    <property type="entry name" value="L domain-like"/>
    <property type="match status" value="2"/>
</dbReference>
<comment type="subcellular location">
    <subcellularLocation>
        <location evidence="1">Membrane</location>
        <topology evidence="1">Single-pass membrane protein</topology>
    </subcellularLocation>
</comment>
<dbReference type="SMART" id="SM00369">
    <property type="entry name" value="LRR_TYP"/>
    <property type="match status" value="6"/>
</dbReference>
<evidence type="ECO:0000313" key="9">
    <source>
        <dbReference type="EMBL" id="CAK9010972.1"/>
    </source>
</evidence>
<feature type="signal peptide" evidence="7">
    <location>
        <begin position="1"/>
        <end position="18"/>
    </location>
</feature>
<dbReference type="InterPro" id="IPR055414">
    <property type="entry name" value="LRR_R13L4/SHOC2-like"/>
</dbReference>
<accession>A0ABP0J9K3</accession>
<evidence type="ECO:0000256" key="1">
    <source>
        <dbReference type="ARBA" id="ARBA00004167"/>
    </source>
</evidence>
<dbReference type="InterPro" id="IPR001611">
    <property type="entry name" value="Leu-rich_rpt"/>
</dbReference>
<feature type="transmembrane region" description="Helical" evidence="6">
    <location>
        <begin position="757"/>
        <end position="776"/>
    </location>
</feature>
<sequence>MLHSLWLVLASCLLVAYCAKRRDDNETLFLSLLELGVKEDDAARMAQEPCQSKGFFCDEEEIVGLVMTGWKLGGRIPKGLRHLSRLEGIFLERNHLQGGIPAELSELMFLRFLILSENQLSGAIPTELQALKNLRKLDLFKNQLTGPIPPELGTLSELQVCMLSENQLTGTIPKEFCQLHGLHTLDLSQNPLSGEIPKELGKLEAMERLYISGTHISGPIPRELSQMHSLIYLFLPDNDLEGPMPGELGRLQLLQELHLSQNRLSGAIPKELGQMETLQKLELSANQLEGEIPKELGQLKSLRMLSLAQNRLQGRIPQELEQLRFLQELILSKNELQGSSEEIASILQSMRLEVLDLGHNSFAGELNEWRAEVVQELQLLDLSHNKFFGNLSRFVEIFCSLSPPGGSLLELRLNHNRFTGEMPPCLMQFSNLNFLALNNNRLRGSLPPIHASELVVLALHKNKLSGVLPESLHHLKRLGVLTLHENSIGGPISGLNLSTACMDNSKFRIEGMGCVRLRALVEEKGLKLHHIDPHDPVHQLKQIYANCPTLMGCDRAGTANLTLHRNRFSCAVPKSLGSSKISGLVIMGNMLGSGRELNFSWIRPEEKQSFLYYSKEVWTSNQVVIAGFVLLFFFGALCYQPRQRLEASSPHLNFGTGARVASANLGVLKSARITTLLALPLLLLFWASGNYYECSPLLWQSTAANSSVEPLAGLGVISCWCTMLFLFRTLFASMPMRQKERQRRSTRHGCVWRIRRLLAWGCWVCIVTALSLPSILFSCAQSLPGNGHRDTSGSDFMFKLVYHATPLLIVVIDVVLAAKLSTKYCDFSGIKADRLLMTFRLFAAWLLPLLITVVLDENCLSVWKMTWSVCQPGSPEHKYFDWNIYEEEILDTDRDICTLSQSWWSDGRCSRAIVGNLTSLLLQKLLVRSTLYPLALWLTWQGSRLEEAGTECHSGRHLKLFGFNTTNALAPLQQMSFLTTQFELLAFWTPLVPLLSFGVLGVASANLLILDLALWSFRIQLPSNEVNQLAALSRSYLSFAHSAGCCFQLWHAFGSQMYGRYILLIFSIAVMNPWATRFLPLKAARRYFWAEVEKASQTEFIEMAVQMDEPAGSVHF</sequence>
<keyword evidence="5" id="KW-0067">ATP-binding</keyword>
<keyword evidence="10" id="KW-1185">Reference proteome</keyword>
<feature type="transmembrane region" description="Helical" evidence="6">
    <location>
        <begin position="1036"/>
        <end position="1053"/>
    </location>
</feature>
<organism evidence="9 10">
    <name type="scientific">Durusdinium trenchii</name>
    <dbReference type="NCBI Taxonomy" id="1381693"/>
    <lineage>
        <taxon>Eukaryota</taxon>
        <taxon>Sar</taxon>
        <taxon>Alveolata</taxon>
        <taxon>Dinophyceae</taxon>
        <taxon>Suessiales</taxon>
        <taxon>Symbiodiniaceae</taxon>
        <taxon>Durusdinium</taxon>
    </lineage>
</organism>
<dbReference type="InterPro" id="IPR050647">
    <property type="entry name" value="Plant_LRR-RLKs"/>
</dbReference>
<evidence type="ECO:0000256" key="3">
    <source>
        <dbReference type="ARBA" id="ARBA00022737"/>
    </source>
</evidence>
<dbReference type="InterPro" id="IPR032675">
    <property type="entry name" value="LRR_dom_sf"/>
</dbReference>
<dbReference type="PANTHER" id="PTHR48056:SF81">
    <property type="entry name" value="RECEPTOR PROTEIN-TYROSINE KINASE CEPR1"/>
    <property type="match status" value="1"/>
</dbReference>
<evidence type="ECO:0000256" key="7">
    <source>
        <dbReference type="SAM" id="SignalP"/>
    </source>
</evidence>
<feature type="transmembrane region" description="Helical" evidence="6">
    <location>
        <begin position="712"/>
        <end position="736"/>
    </location>
</feature>
<feature type="transmembrane region" description="Helical" evidence="6">
    <location>
        <begin position="796"/>
        <end position="816"/>
    </location>
</feature>
<evidence type="ECO:0000259" key="8">
    <source>
        <dbReference type="Pfam" id="PF23598"/>
    </source>
</evidence>
<proteinExistence type="predicted"/>
<feature type="chain" id="PRO_5045430944" description="Disease resistance R13L4/SHOC-2-like LRR domain-containing protein" evidence="7">
    <location>
        <begin position="19"/>
        <end position="1116"/>
    </location>
</feature>
<feature type="transmembrane region" description="Helical" evidence="6">
    <location>
        <begin position="837"/>
        <end position="855"/>
    </location>
</feature>
<keyword evidence="6" id="KW-0812">Transmembrane</keyword>
<dbReference type="Pfam" id="PF23598">
    <property type="entry name" value="LRR_14"/>
    <property type="match status" value="1"/>
</dbReference>
<dbReference type="Gene3D" id="3.80.10.10">
    <property type="entry name" value="Ribonuclease Inhibitor"/>
    <property type="match status" value="4"/>
</dbReference>
<dbReference type="InterPro" id="IPR003591">
    <property type="entry name" value="Leu-rich_rpt_typical-subtyp"/>
</dbReference>
<dbReference type="PANTHER" id="PTHR48056">
    <property type="entry name" value="LRR RECEPTOR-LIKE SERINE/THREONINE-PROTEIN KINASE-RELATED"/>
    <property type="match status" value="1"/>
</dbReference>
<name>A0ABP0J9K3_9DINO</name>
<protein>
    <recommendedName>
        <fullName evidence="8">Disease resistance R13L4/SHOC-2-like LRR domain-containing protein</fullName>
    </recommendedName>
</protein>
<keyword evidence="2" id="KW-0433">Leucine-rich repeat</keyword>
<feature type="transmembrane region" description="Helical" evidence="6">
    <location>
        <begin position="617"/>
        <end position="639"/>
    </location>
</feature>
<keyword evidence="6" id="KW-0472">Membrane</keyword>
<keyword evidence="6" id="KW-1133">Transmembrane helix</keyword>
<comment type="caution">
    <text evidence="9">The sequence shown here is derived from an EMBL/GenBank/DDBJ whole genome shotgun (WGS) entry which is preliminary data.</text>
</comment>
<feature type="transmembrane region" description="Helical" evidence="6">
    <location>
        <begin position="1059"/>
        <end position="1079"/>
    </location>
</feature>
<feature type="domain" description="Disease resistance R13L4/SHOC-2-like LRR" evidence="8">
    <location>
        <begin position="174"/>
        <end position="291"/>
    </location>
</feature>
<feature type="transmembrane region" description="Helical" evidence="6">
    <location>
        <begin position="994"/>
        <end position="1015"/>
    </location>
</feature>
<gene>
    <name evidence="9" type="ORF">CCMP2556_LOCUS10287</name>
</gene>